<dbReference type="InterPro" id="IPR016181">
    <property type="entry name" value="Acyl_CoA_acyltransferase"/>
</dbReference>
<organism evidence="3 4">
    <name type="scientific">Streptomyces heilongjiangensis</name>
    <dbReference type="NCBI Taxonomy" id="945052"/>
    <lineage>
        <taxon>Bacteria</taxon>
        <taxon>Bacillati</taxon>
        <taxon>Actinomycetota</taxon>
        <taxon>Actinomycetes</taxon>
        <taxon>Kitasatosporales</taxon>
        <taxon>Streptomycetaceae</taxon>
        <taxon>Streptomyces</taxon>
    </lineage>
</organism>
<dbReference type="PROSITE" id="PS51186">
    <property type="entry name" value="GNAT"/>
    <property type="match status" value="1"/>
</dbReference>
<dbReference type="SUPFAM" id="SSF55729">
    <property type="entry name" value="Acyl-CoA N-acyltransferases (Nat)"/>
    <property type="match status" value="1"/>
</dbReference>
<dbReference type="EC" id="2.3.-.-" evidence="3"/>
<name>A0ABW1AZD4_9ACTN</name>
<sequence length="278" mass="29734">MSVLIQEGRPDHLPIRTCTTVDLTAVRQLAARDVLAGESPATVELFGRDHGDTDDVYALPGASPGEIRGAIRLSVRQFDGAGLIPWLHANEDFEVATHLLAFARERLGRRTLLAFTSPATSFGVPGLPVECRPATARALAWSGFAPYGVQQYLLRHLDAPVPPSTGAAPIARVTTPQAFEGWRLTVADDGTWVTASALLSRPDPGSGTAALLHLSVIPPHRRSGVGRRLLEQCLRVAADAGARRVATVIDPHNEAGSRLLTSQGFDHVTALAVHRRLP</sequence>
<dbReference type="PANTHER" id="PTHR13947:SF37">
    <property type="entry name" value="LD18367P"/>
    <property type="match status" value="1"/>
</dbReference>
<evidence type="ECO:0000256" key="1">
    <source>
        <dbReference type="ARBA" id="ARBA00022679"/>
    </source>
</evidence>
<evidence type="ECO:0000259" key="2">
    <source>
        <dbReference type="PROSITE" id="PS51186"/>
    </source>
</evidence>
<proteinExistence type="predicted"/>
<dbReference type="Gene3D" id="3.40.630.30">
    <property type="match status" value="1"/>
</dbReference>
<accession>A0ABW1AZD4</accession>
<dbReference type="PANTHER" id="PTHR13947">
    <property type="entry name" value="GNAT FAMILY N-ACETYLTRANSFERASE"/>
    <property type="match status" value="1"/>
</dbReference>
<dbReference type="Proteomes" id="UP001596112">
    <property type="component" value="Unassembled WGS sequence"/>
</dbReference>
<dbReference type="GO" id="GO:0016746">
    <property type="term" value="F:acyltransferase activity"/>
    <property type="evidence" value="ECO:0007669"/>
    <property type="project" value="UniProtKB-KW"/>
</dbReference>
<gene>
    <name evidence="3" type="ORF">ACFQGO_00315</name>
</gene>
<dbReference type="Pfam" id="PF00583">
    <property type="entry name" value="Acetyltransf_1"/>
    <property type="match status" value="1"/>
</dbReference>
<keyword evidence="4" id="KW-1185">Reference proteome</keyword>
<dbReference type="EMBL" id="JBHSNZ010000001">
    <property type="protein sequence ID" value="MFC5805973.1"/>
    <property type="molecule type" value="Genomic_DNA"/>
</dbReference>
<keyword evidence="3" id="KW-0012">Acyltransferase</keyword>
<dbReference type="InterPro" id="IPR000182">
    <property type="entry name" value="GNAT_dom"/>
</dbReference>
<evidence type="ECO:0000313" key="4">
    <source>
        <dbReference type="Proteomes" id="UP001596112"/>
    </source>
</evidence>
<comment type="caution">
    <text evidence="3">The sequence shown here is derived from an EMBL/GenBank/DDBJ whole genome shotgun (WGS) entry which is preliminary data.</text>
</comment>
<evidence type="ECO:0000313" key="3">
    <source>
        <dbReference type="EMBL" id="MFC5805973.1"/>
    </source>
</evidence>
<dbReference type="InterPro" id="IPR050769">
    <property type="entry name" value="NAT_camello-type"/>
</dbReference>
<feature type="domain" description="N-acetyltransferase" evidence="2">
    <location>
        <begin position="129"/>
        <end position="278"/>
    </location>
</feature>
<dbReference type="CDD" id="cd04301">
    <property type="entry name" value="NAT_SF"/>
    <property type="match status" value="1"/>
</dbReference>
<keyword evidence="1 3" id="KW-0808">Transferase</keyword>
<reference evidence="4" key="1">
    <citation type="journal article" date="2019" name="Int. J. Syst. Evol. Microbiol.">
        <title>The Global Catalogue of Microorganisms (GCM) 10K type strain sequencing project: providing services to taxonomists for standard genome sequencing and annotation.</title>
        <authorList>
            <consortium name="The Broad Institute Genomics Platform"/>
            <consortium name="The Broad Institute Genome Sequencing Center for Infectious Disease"/>
            <person name="Wu L."/>
            <person name="Ma J."/>
        </authorList>
    </citation>
    <scope>NUCLEOTIDE SEQUENCE [LARGE SCALE GENOMIC DNA]</scope>
    <source>
        <strain evidence="4">JCM 9918</strain>
    </source>
</reference>
<dbReference type="RefSeq" id="WP_272169728.1">
    <property type="nucleotide sequence ID" value="NZ_JAQOSL010000012.1"/>
</dbReference>
<protein>
    <submittedName>
        <fullName evidence="3">GNAT family N-acetyltransferase</fullName>
        <ecNumber evidence="3">2.3.-.-</ecNumber>
    </submittedName>
</protein>